<organism evidence="2 3">
    <name type="scientific">Armillaria gallica</name>
    <name type="common">Bulbous honey fungus</name>
    <name type="synonym">Armillaria bulbosa</name>
    <dbReference type="NCBI Taxonomy" id="47427"/>
    <lineage>
        <taxon>Eukaryota</taxon>
        <taxon>Fungi</taxon>
        <taxon>Dikarya</taxon>
        <taxon>Basidiomycota</taxon>
        <taxon>Agaricomycotina</taxon>
        <taxon>Agaricomycetes</taxon>
        <taxon>Agaricomycetidae</taxon>
        <taxon>Agaricales</taxon>
        <taxon>Marasmiineae</taxon>
        <taxon>Physalacriaceae</taxon>
        <taxon>Armillaria</taxon>
    </lineage>
</organism>
<evidence type="ECO:0000313" key="3">
    <source>
        <dbReference type="Proteomes" id="UP000217790"/>
    </source>
</evidence>
<evidence type="ECO:0000313" key="2">
    <source>
        <dbReference type="EMBL" id="PBK83058.1"/>
    </source>
</evidence>
<reference evidence="3" key="1">
    <citation type="journal article" date="2017" name="Nat. Ecol. Evol.">
        <title>Genome expansion and lineage-specific genetic innovations in the forest pathogenic fungi Armillaria.</title>
        <authorList>
            <person name="Sipos G."/>
            <person name="Prasanna A.N."/>
            <person name="Walter M.C."/>
            <person name="O'Connor E."/>
            <person name="Balint B."/>
            <person name="Krizsan K."/>
            <person name="Kiss B."/>
            <person name="Hess J."/>
            <person name="Varga T."/>
            <person name="Slot J."/>
            <person name="Riley R."/>
            <person name="Boka B."/>
            <person name="Rigling D."/>
            <person name="Barry K."/>
            <person name="Lee J."/>
            <person name="Mihaltcheva S."/>
            <person name="LaButti K."/>
            <person name="Lipzen A."/>
            <person name="Waldron R."/>
            <person name="Moloney N.M."/>
            <person name="Sperisen C."/>
            <person name="Kredics L."/>
            <person name="Vagvoelgyi C."/>
            <person name="Patrignani A."/>
            <person name="Fitzpatrick D."/>
            <person name="Nagy I."/>
            <person name="Doyle S."/>
            <person name="Anderson J.B."/>
            <person name="Grigoriev I.V."/>
            <person name="Gueldener U."/>
            <person name="Muensterkoetter M."/>
            <person name="Nagy L.G."/>
        </authorList>
    </citation>
    <scope>NUCLEOTIDE SEQUENCE [LARGE SCALE GENOMIC DNA]</scope>
    <source>
        <strain evidence="3">Ar21-2</strain>
    </source>
</reference>
<accession>A0A2H3CX64</accession>
<sequence length="135" mass="15139">MAHLVPLIVMVIAGVTSHMTTIAIAVVELITLLPCALQTCLRRSRIGFWTILGRSVWSIPIMPMIVHHMSIPIITALAHIPIPNLTHHHLQCAPSTFDPFSSLDYKDEVSHQLFISDDDWWPEDVDSSDYEADSN</sequence>
<keyword evidence="1" id="KW-0812">Transmembrane</keyword>
<keyword evidence="1" id="KW-1133">Transmembrane helix</keyword>
<dbReference type="Proteomes" id="UP000217790">
    <property type="component" value="Unassembled WGS sequence"/>
</dbReference>
<dbReference type="AlphaFoldDB" id="A0A2H3CX64"/>
<evidence type="ECO:0000256" key="1">
    <source>
        <dbReference type="SAM" id="Phobius"/>
    </source>
</evidence>
<dbReference type="EMBL" id="KZ293710">
    <property type="protein sequence ID" value="PBK83058.1"/>
    <property type="molecule type" value="Genomic_DNA"/>
</dbReference>
<protein>
    <submittedName>
        <fullName evidence="2">Uncharacterized protein</fullName>
    </submittedName>
</protein>
<keyword evidence="1" id="KW-0472">Membrane</keyword>
<feature type="transmembrane region" description="Helical" evidence="1">
    <location>
        <begin position="6"/>
        <end position="34"/>
    </location>
</feature>
<gene>
    <name evidence="2" type="ORF">ARMGADRAFT_1089809</name>
</gene>
<name>A0A2H3CX64_ARMGA</name>
<dbReference type="InParanoid" id="A0A2H3CX64"/>
<keyword evidence="3" id="KW-1185">Reference proteome</keyword>
<proteinExistence type="predicted"/>